<evidence type="ECO:0000313" key="4">
    <source>
        <dbReference type="EMBL" id="SHG08872.1"/>
    </source>
</evidence>
<dbReference type="InterPro" id="IPR003488">
    <property type="entry name" value="DprA"/>
</dbReference>
<feature type="domain" description="Smf/DprA SLOG" evidence="3">
    <location>
        <begin position="78"/>
        <end position="297"/>
    </location>
</feature>
<dbReference type="Gene3D" id="3.40.50.450">
    <property type="match status" value="1"/>
</dbReference>
<dbReference type="AlphaFoldDB" id="A0A1M5GZL8"/>
<evidence type="ECO:0000256" key="2">
    <source>
        <dbReference type="SAM" id="MobiDB-lite"/>
    </source>
</evidence>
<feature type="region of interest" description="Disordered" evidence="2">
    <location>
        <begin position="366"/>
        <end position="401"/>
    </location>
</feature>
<dbReference type="GO" id="GO:0009294">
    <property type="term" value="P:DNA-mediated transformation"/>
    <property type="evidence" value="ECO:0007669"/>
    <property type="project" value="InterPro"/>
</dbReference>
<comment type="similarity">
    <text evidence="1">Belongs to the DprA/Smf family.</text>
</comment>
<reference evidence="4 5" key="1">
    <citation type="submission" date="2016-11" db="EMBL/GenBank/DDBJ databases">
        <authorList>
            <person name="Jaros S."/>
            <person name="Januszkiewicz K."/>
            <person name="Wedrychowicz H."/>
        </authorList>
    </citation>
    <scope>NUCLEOTIDE SEQUENCE [LARGE SCALE GENOMIC DNA]</scope>
    <source>
        <strain evidence="4 5">DSM 44523</strain>
    </source>
</reference>
<dbReference type="Pfam" id="PF02481">
    <property type="entry name" value="DNA_processg_A"/>
    <property type="match status" value="1"/>
</dbReference>
<organism evidence="4 5">
    <name type="scientific">Streptoalloteichus hindustanus</name>
    <dbReference type="NCBI Taxonomy" id="2017"/>
    <lineage>
        <taxon>Bacteria</taxon>
        <taxon>Bacillati</taxon>
        <taxon>Actinomycetota</taxon>
        <taxon>Actinomycetes</taxon>
        <taxon>Pseudonocardiales</taxon>
        <taxon>Pseudonocardiaceae</taxon>
        <taxon>Streptoalloteichus</taxon>
    </lineage>
</organism>
<sequence>MSTADHEVRTARAYLSRVAEPPAPALATLVTHVGPVLAAHLVRSGEVPPEVGKETDARRLVHQPEHDLAAAAAAGARLVVPEDDEWPAWPLAAFDLATARGLVAPLALWVRGRQPLSELVERAVAVVGARAATAYGETMAAEIGHGLAGRGITVVSGAAYGIDGAAHRGALAAEGTTLAALACGIDLSYPAGHTRLLDQIAATGAVISEYPPGSVAARHRFLVRNRLIAGLTEGTVVVEAGVRSGSRNTAATARALGRVVMAVPGPVTSAMSVGCHALIRDEAALLVGRVEEVVESVGRLGLDLADEPEAARRHTDDLDPETLRVHEALPQRGGRSAEEVAFESGVPLNRVRALLPTLELSGHAERCDEGWRCPRRPRAPSTRPSSDAVLRPTRAPPHPPG</sequence>
<protein>
    <submittedName>
        <fullName evidence="4">DNA processing protein</fullName>
    </submittedName>
</protein>
<dbReference type="InterPro" id="IPR057666">
    <property type="entry name" value="DrpA_SLOG"/>
</dbReference>
<evidence type="ECO:0000313" key="5">
    <source>
        <dbReference type="Proteomes" id="UP000184501"/>
    </source>
</evidence>
<dbReference type="PANTHER" id="PTHR43022">
    <property type="entry name" value="PROTEIN SMF"/>
    <property type="match status" value="1"/>
</dbReference>
<dbReference type="Proteomes" id="UP000184501">
    <property type="component" value="Unassembled WGS sequence"/>
</dbReference>
<dbReference type="PANTHER" id="PTHR43022:SF1">
    <property type="entry name" value="PROTEIN SMF"/>
    <property type="match status" value="1"/>
</dbReference>
<dbReference type="STRING" id="2017.SAMN05444320_106323"/>
<gene>
    <name evidence="4" type="ORF">SAMN05444320_106323</name>
</gene>
<name>A0A1M5GZL8_STRHI</name>
<dbReference type="SUPFAM" id="SSF102405">
    <property type="entry name" value="MCP/YpsA-like"/>
    <property type="match status" value="1"/>
</dbReference>
<dbReference type="NCBIfam" id="TIGR00732">
    <property type="entry name" value="dprA"/>
    <property type="match status" value="1"/>
</dbReference>
<keyword evidence="5" id="KW-1185">Reference proteome</keyword>
<dbReference type="RefSeq" id="WP_073485563.1">
    <property type="nucleotide sequence ID" value="NZ_FQVN01000006.1"/>
</dbReference>
<accession>A0A1M5GZL8</accession>
<dbReference type="EMBL" id="FQVN01000006">
    <property type="protein sequence ID" value="SHG08872.1"/>
    <property type="molecule type" value="Genomic_DNA"/>
</dbReference>
<evidence type="ECO:0000256" key="1">
    <source>
        <dbReference type="ARBA" id="ARBA00006525"/>
    </source>
</evidence>
<evidence type="ECO:0000259" key="3">
    <source>
        <dbReference type="Pfam" id="PF02481"/>
    </source>
</evidence>
<proteinExistence type="inferred from homology"/>
<dbReference type="OrthoDB" id="9785707at2"/>